<evidence type="ECO:0000313" key="1">
    <source>
        <dbReference type="EMBL" id="MBK1810158.1"/>
    </source>
</evidence>
<keyword evidence="2" id="KW-1185">Reference proteome</keyword>
<protein>
    <submittedName>
        <fullName evidence="1">Uncharacterized protein</fullName>
    </submittedName>
</protein>
<dbReference type="EMBL" id="JAENHN010000011">
    <property type="protein sequence ID" value="MBK1810158.1"/>
    <property type="molecule type" value="Genomic_DNA"/>
</dbReference>
<evidence type="ECO:0000313" key="2">
    <source>
        <dbReference type="Proteomes" id="UP000596739"/>
    </source>
</evidence>
<dbReference type="RefSeq" id="WP_200267082.1">
    <property type="nucleotide sequence ID" value="NZ_JAENHN010000011.1"/>
</dbReference>
<sequence>MIKLKSAALDRSELKYRIGISSKELSDIESIEINAAKIISIENLTTFNTFNETGFLYIFRRLS</sequence>
<proteinExistence type="predicted"/>
<organism evidence="1 2">
    <name type="scientific">Clostridium yunnanense</name>
    <dbReference type="NCBI Taxonomy" id="2800325"/>
    <lineage>
        <taxon>Bacteria</taxon>
        <taxon>Bacillati</taxon>
        <taxon>Bacillota</taxon>
        <taxon>Clostridia</taxon>
        <taxon>Eubacteriales</taxon>
        <taxon>Clostridiaceae</taxon>
        <taxon>Clostridium</taxon>
    </lineage>
</organism>
<gene>
    <name evidence="1" type="ORF">JHL18_05795</name>
</gene>
<accession>A0ABS1ELB1</accession>
<reference evidence="2" key="1">
    <citation type="submission" date="2021-01" db="EMBL/GenBank/DDBJ databases">
        <title>Genome public.</title>
        <authorList>
            <person name="Liu C."/>
            <person name="Sun Q."/>
        </authorList>
    </citation>
    <scope>NUCLEOTIDE SEQUENCE [LARGE SCALE GENOMIC DNA]</scope>
    <source>
        <strain evidence="2">YIM B02505</strain>
    </source>
</reference>
<name>A0ABS1ELB1_9CLOT</name>
<comment type="caution">
    <text evidence="1">The sequence shown here is derived from an EMBL/GenBank/DDBJ whole genome shotgun (WGS) entry which is preliminary data.</text>
</comment>
<dbReference type="Proteomes" id="UP000596739">
    <property type="component" value="Unassembled WGS sequence"/>
</dbReference>